<organism evidence="1 2">
    <name type="scientific">Tumebacillus avium</name>
    <dbReference type="NCBI Taxonomy" id="1903704"/>
    <lineage>
        <taxon>Bacteria</taxon>
        <taxon>Bacillati</taxon>
        <taxon>Bacillota</taxon>
        <taxon>Bacilli</taxon>
        <taxon>Bacillales</taxon>
        <taxon>Alicyclobacillaceae</taxon>
        <taxon>Tumebacillus</taxon>
    </lineage>
</organism>
<dbReference type="Proteomes" id="UP000195437">
    <property type="component" value="Chromosome"/>
</dbReference>
<dbReference type="KEGG" id="tum:CBW65_06480"/>
<dbReference type="OrthoDB" id="9758506at2"/>
<gene>
    <name evidence="1" type="ORF">CBW65_06480</name>
</gene>
<dbReference type="AlphaFoldDB" id="A0A1Y0IMM7"/>
<protein>
    <submittedName>
        <fullName evidence="1">Uncharacterized protein</fullName>
    </submittedName>
</protein>
<keyword evidence="2" id="KW-1185">Reference proteome</keyword>
<evidence type="ECO:0000313" key="2">
    <source>
        <dbReference type="Proteomes" id="UP000195437"/>
    </source>
</evidence>
<sequence>MQLLKSRAANTNGQPVAQAKLVINNNEILDANTIADVSPEVRDVLKKWVRFPKNYEFKDVPSAQSAAEDYLAAQFPGDAYIRRGNRRGSITGPDSTNGVSTAKLRFLRNHWKGIAQEVSQELAKQKIKIGDWTEFNDRMMAYASTLLRVGNCGEFAKVVHWWVVENTKDKWVYQASMRSKTRNFDHAFNITYHKKVKNARDFDPEKATVVDGWDNYHVCTLKQFFEGANPYGDVLKPGNVDIITSKKSDGQTMLTGDIEVIVAQAIINALQTFDEKTESQKWLNYVNGANAQGIFDFFRISHAVDDQRFK</sequence>
<accession>A0A1Y0IMM7</accession>
<reference evidence="2" key="1">
    <citation type="submission" date="2017-05" db="EMBL/GenBank/DDBJ databases">
        <authorList>
            <person name="Sung H."/>
        </authorList>
    </citation>
    <scope>NUCLEOTIDE SEQUENCE [LARGE SCALE GENOMIC DNA]</scope>
    <source>
        <strain evidence="2">AR23208</strain>
    </source>
</reference>
<evidence type="ECO:0000313" key="1">
    <source>
        <dbReference type="EMBL" id="ARU60775.1"/>
    </source>
</evidence>
<name>A0A1Y0IMM7_9BACL</name>
<proteinExistence type="predicted"/>
<dbReference type="RefSeq" id="WP_087456165.1">
    <property type="nucleotide sequence ID" value="NZ_CP021434.1"/>
</dbReference>
<dbReference type="EMBL" id="CP021434">
    <property type="protein sequence ID" value="ARU60775.1"/>
    <property type="molecule type" value="Genomic_DNA"/>
</dbReference>